<gene>
    <name evidence="2" type="ORF">O181_020910</name>
</gene>
<name>A0A9Q3GWJ9_9BASI</name>
<evidence type="ECO:0000313" key="2">
    <source>
        <dbReference type="EMBL" id="MBW0481195.1"/>
    </source>
</evidence>
<dbReference type="EMBL" id="AVOT02006286">
    <property type="protein sequence ID" value="MBW0481195.1"/>
    <property type="molecule type" value="Genomic_DNA"/>
</dbReference>
<organism evidence="2 3">
    <name type="scientific">Austropuccinia psidii MF-1</name>
    <dbReference type="NCBI Taxonomy" id="1389203"/>
    <lineage>
        <taxon>Eukaryota</taxon>
        <taxon>Fungi</taxon>
        <taxon>Dikarya</taxon>
        <taxon>Basidiomycota</taxon>
        <taxon>Pucciniomycotina</taxon>
        <taxon>Pucciniomycetes</taxon>
        <taxon>Pucciniales</taxon>
        <taxon>Sphaerophragmiaceae</taxon>
        <taxon>Austropuccinia</taxon>
    </lineage>
</organism>
<feature type="region of interest" description="Disordered" evidence="1">
    <location>
        <begin position="21"/>
        <end position="59"/>
    </location>
</feature>
<proteinExistence type="predicted"/>
<sequence length="124" mass="14005">MEGEAIFRRGGMKYIRSRSFSGLFGGHPGISQGSRSRFGEAEDEEGQESMEEEKSDKNEVKSFLEYDPEAPEAPNLALSNQPFVSKAEPNLLKIMEKWLNSWDSSLNKLPQETLLEPHNLIPHP</sequence>
<evidence type="ECO:0000256" key="1">
    <source>
        <dbReference type="SAM" id="MobiDB-lite"/>
    </source>
</evidence>
<comment type="caution">
    <text evidence="2">The sequence shown here is derived from an EMBL/GenBank/DDBJ whole genome shotgun (WGS) entry which is preliminary data.</text>
</comment>
<feature type="compositionally biased region" description="Acidic residues" evidence="1">
    <location>
        <begin position="41"/>
        <end position="51"/>
    </location>
</feature>
<dbReference type="Proteomes" id="UP000765509">
    <property type="component" value="Unassembled WGS sequence"/>
</dbReference>
<accession>A0A9Q3GWJ9</accession>
<protein>
    <submittedName>
        <fullName evidence="2">Uncharacterized protein</fullName>
    </submittedName>
</protein>
<keyword evidence="3" id="KW-1185">Reference proteome</keyword>
<dbReference type="AlphaFoldDB" id="A0A9Q3GWJ9"/>
<evidence type="ECO:0000313" key="3">
    <source>
        <dbReference type="Proteomes" id="UP000765509"/>
    </source>
</evidence>
<reference evidence="2" key="1">
    <citation type="submission" date="2021-03" db="EMBL/GenBank/DDBJ databases">
        <title>Draft genome sequence of rust myrtle Austropuccinia psidii MF-1, a brazilian biotype.</title>
        <authorList>
            <person name="Quecine M.C."/>
            <person name="Pachon D.M.R."/>
            <person name="Bonatelli M.L."/>
            <person name="Correr F.H."/>
            <person name="Franceschini L.M."/>
            <person name="Leite T.F."/>
            <person name="Margarido G.R.A."/>
            <person name="Almeida C.A."/>
            <person name="Ferrarezi J.A."/>
            <person name="Labate C.A."/>
        </authorList>
    </citation>
    <scope>NUCLEOTIDE SEQUENCE</scope>
    <source>
        <strain evidence="2">MF-1</strain>
    </source>
</reference>